<name>A0A075R0J3_BRELA</name>
<dbReference type="PANTHER" id="PTHR36833">
    <property type="entry name" value="SLR0610 PROTEIN-RELATED"/>
    <property type="match status" value="1"/>
</dbReference>
<evidence type="ECO:0000313" key="3">
    <source>
        <dbReference type="Proteomes" id="UP000005850"/>
    </source>
</evidence>
<feature type="transmembrane region" description="Helical" evidence="1">
    <location>
        <begin position="68"/>
        <end position="91"/>
    </location>
</feature>
<reference evidence="2 3" key="1">
    <citation type="journal article" date="2011" name="J. Bacteriol.">
        <title>Genome sequence of Brevibacillus laterosporus LMG 15441, a pathogen of invertebrates.</title>
        <authorList>
            <person name="Djukic M."/>
            <person name="Poehlein A."/>
            <person name="Thurmer A."/>
            <person name="Daniel R."/>
        </authorList>
    </citation>
    <scope>NUCLEOTIDE SEQUENCE [LARGE SCALE GENOMIC DNA]</scope>
    <source>
        <strain evidence="2 3">LMG 15441</strain>
    </source>
</reference>
<feature type="transmembrane region" description="Helical" evidence="1">
    <location>
        <begin position="121"/>
        <end position="142"/>
    </location>
</feature>
<dbReference type="eggNOG" id="COG3694">
    <property type="taxonomic scope" value="Bacteria"/>
</dbReference>
<feature type="transmembrane region" description="Helical" evidence="1">
    <location>
        <begin position="237"/>
        <end position="258"/>
    </location>
</feature>
<keyword evidence="1" id="KW-0812">Transmembrane</keyword>
<gene>
    <name evidence="2" type="ORF">BRLA_c005980</name>
</gene>
<proteinExistence type="predicted"/>
<dbReference type="RefSeq" id="WP_003335571.1">
    <property type="nucleotide sequence ID" value="NZ_CP007806.1"/>
</dbReference>
<dbReference type="InterPro" id="IPR010390">
    <property type="entry name" value="ABC-2_transporter-like"/>
</dbReference>
<feature type="transmembrane region" description="Helical" evidence="1">
    <location>
        <begin position="213"/>
        <end position="231"/>
    </location>
</feature>
<feature type="transmembrane region" description="Helical" evidence="1">
    <location>
        <begin position="154"/>
        <end position="174"/>
    </location>
</feature>
<dbReference type="HOGENOM" id="CLU_071040_0_0_9"/>
<accession>A0A075R0J3</accession>
<dbReference type="STRING" id="1042163.BRLA_c005980"/>
<dbReference type="PANTHER" id="PTHR36833:SF2">
    <property type="entry name" value="SLR0610 PROTEIN"/>
    <property type="match status" value="1"/>
</dbReference>
<sequence>MAWVKEVKKMVKIYYLFCKNCLMAQMEYRFNFFVGVIVESGFVLSKLIYIFVIYQSGLIIEGLSRDSILLFSGTFMLVTGVYVSLFVVNFFKISEDYIHEGKLDLYITKPISLQFLTTMRYIDFGLAIPNLIVGSVLLVMGWSRLGIEVSLANIAGYTLFLIGGIVISYTVMLIPHLFSFWFIKTSAVNDLSNDIWEFGHMPARIYGKTIQTIGIYIIPLFLASNFGPLYLLNQLSVVNMMWGILAPLALLLLTRLLWKAAVRNYSSASS</sequence>
<dbReference type="EMBL" id="CP007806">
    <property type="protein sequence ID" value="AIG24956.1"/>
    <property type="molecule type" value="Genomic_DNA"/>
</dbReference>
<dbReference type="Proteomes" id="UP000005850">
    <property type="component" value="Chromosome"/>
</dbReference>
<dbReference type="Pfam" id="PF06182">
    <property type="entry name" value="ABC2_membrane_6"/>
    <property type="match status" value="1"/>
</dbReference>
<dbReference type="KEGG" id="blr:BRLA_c005980"/>
<feature type="transmembrane region" description="Helical" evidence="1">
    <location>
        <begin position="32"/>
        <end position="56"/>
    </location>
</feature>
<protein>
    <submittedName>
        <fullName evidence="2">ABC-type transport system, permease</fullName>
    </submittedName>
</protein>
<evidence type="ECO:0000313" key="2">
    <source>
        <dbReference type="EMBL" id="AIG24956.1"/>
    </source>
</evidence>
<keyword evidence="1" id="KW-0472">Membrane</keyword>
<evidence type="ECO:0000256" key="1">
    <source>
        <dbReference type="SAM" id="Phobius"/>
    </source>
</evidence>
<dbReference type="AlphaFoldDB" id="A0A075R0J3"/>
<keyword evidence="3" id="KW-1185">Reference proteome</keyword>
<organism evidence="2 3">
    <name type="scientific">Brevibacillus laterosporus LMG 15441</name>
    <dbReference type="NCBI Taxonomy" id="1042163"/>
    <lineage>
        <taxon>Bacteria</taxon>
        <taxon>Bacillati</taxon>
        <taxon>Bacillota</taxon>
        <taxon>Bacilli</taxon>
        <taxon>Bacillales</taxon>
        <taxon>Paenibacillaceae</taxon>
        <taxon>Brevibacillus</taxon>
    </lineage>
</organism>
<keyword evidence="1" id="KW-1133">Transmembrane helix</keyword>